<feature type="compositionally biased region" description="Polar residues" evidence="7">
    <location>
        <begin position="305"/>
        <end position="332"/>
    </location>
</feature>
<evidence type="ECO:0000259" key="9">
    <source>
        <dbReference type="PROSITE" id="PS50102"/>
    </source>
</evidence>
<feature type="compositionally biased region" description="Basic and acidic residues" evidence="7">
    <location>
        <begin position="90"/>
        <end position="157"/>
    </location>
</feature>
<feature type="domain" description="J" evidence="8">
    <location>
        <begin position="16"/>
        <end position="81"/>
    </location>
</feature>
<name>A0A6A6NYE6_9PEZI</name>
<comment type="subcellular location">
    <subcellularLocation>
        <location evidence="2">Cytoplasm</location>
    </subcellularLocation>
    <subcellularLocation>
        <location evidence="1">Nucleus</location>
    </subcellularLocation>
</comment>
<dbReference type="PRINTS" id="PR00625">
    <property type="entry name" value="JDOMAIN"/>
</dbReference>
<evidence type="ECO:0000256" key="6">
    <source>
        <dbReference type="PROSITE-ProRule" id="PRU00176"/>
    </source>
</evidence>
<keyword evidence="4" id="KW-0143">Chaperone</keyword>
<keyword evidence="11" id="KW-1185">Reference proteome</keyword>
<dbReference type="GO" id="GO:0003723">
    <property type="term" value="F:RNA binding"/>
    <property type="evidence" value="ECO:0007669"/>
    <property type="project" value="UniProtKB-UniRule"/>
</dbReference>
<feature type="region of interest" description="Disordered" evidence="7">
    <location>
        <begin position="270"/>
        <end position="333"/>
    </location>
</feature>
<organism evidence="10 11">
    <name type="scientific">Lineolata rhizophorae</name>
    <dbReference type="NCBI Taxonomy" id="578093"/>
    <lineage>
        <taxon>Eukaryota</taxon>
        <taxon>Fungi</taxon>
        <taxon>Dikarya</taxon>
        <taxon>Ascomycota</taxon>
        <taxon>Pezizomycotina</taxon>
        <taxon>Dothideomycetes</taxon>
        <taxon>Dothideomycetes incertae sedis</taxon>
        <taxon>Lineolatales</taxon>
        <taxon>Lineolataceae</taxon>
        <taxon>Lineolata</taxon>
    </lineage>
</organism>
<evidence type="ECO:0000313" key="11">
    <source>
        <dbReference type="Proteomes" id="UP000799766"/>
    </source>
</evidence>
<dbReference type="EMBL" id="MU001682">
    <property type="protein sequence ID" value="KAF2456795.1"/>
    <property type="molecule type" value="Genomic_DNA"/>
</dbReference>
<dbReference type="InterPro" id="IPR012677">
    <property type="entry name" value="Nucleotide-bd_a/b_plait_sf"/>
</dbReference>
<evidence type="ECO:0000256" key="2">
    <source>
        <dbReference type="ARBA" id="ARBA00004496"/>
    </source>
</evidence>
<dbReference type="InterPro" id="IPR052094">
    <property type="entry name" value="Pre-mRNA-splicing_ERAD"/>
</dbReference>
<dbReference type="GO" id="GO:0005737">
    <property type="term" value="C:cytoplasm"/>
    <property type="evidence" value="ECO:0007669"/>
    <property type="project" value="UniProtKB-SubCell"/>
</dbReference>
<dbReference type="InterPro" id="IPR000504">
    <property type="entry name" value="RRM_dom"/>
</dbReference>
<dbReference type="InterPro" id="IPR001623">
    <property type="entry name" value="DnaJ_domain"/>
</dbReference>
<dbReference type="PROSITE" id="PS50102">
    <property type="entry name" value="RRM"/>
    <property type="match status" value="1"/>
</dbReference>
<dbReference type="InterPro" id="IPR018253">
    <property type="entry name" value="DnaJ_domain_CS"/>
</dbReference>
<dbReference type="GO" id="GO:0000390">
    <property type="term" value="P:spliceosomal complex disassembly"/>
    <property type="evidence" value="ECO:0007669"/>
    <property type="project" value="TreeGrafter"/>
</dbReference>
<evidence type="ECO:0000256" key="3">
    <source>
        <dbReference type="ARBA" id="ARBA00022490"/>
    </source>
</evidence>
<feature type="compositionally biased region" description="Low complexity" evidence="7">
    <location>
        <begin position="279"/>
        <end position="293"/>
    </location>
</feature>
<dbReference type="OrthoDB" id="10250354at2759"/>
<dbReference type="SUPFAM" id="SSF46565">
    <property type="entry name" value="Chaperone J-domain"/>
    <property type="match status" value="1"/>
</dbReference>
<evidence type="ECO:0008006" key="12">
    <source>
        <dbReference type="Google" id="ProtNLM"/>
    </source>
</evidence>
<dbReference type="Pfam" id="PF00226">
    <property type="entry name" value="DnaJ"/>
    <property type="match status" value="1"/>
</dbReference>
<dbReference type="PANTHER" id="PTHR44313">
    <property type="entry name" value="DNAJ HOMOLOG SUBFAMILY C MEMBER 17"/>
    <property type="match status" value="1"/>
</dbReference>
<dbReference type="Pfam" id="PF00076">
    <property type="entry name" value="RRM_1"/>
    <property type="match status" value="1"/>
</dbReference>
<evidence type="ECO:0000256" key="1">
    <source>
        <dbReference type="ARBA" id="ARBA00004123"/>
    </source>
</evidence>
<evidence type="ECO:0000313" key="10">
    <source>
        <dbReference type="EMBL" id="KAF2456795.1"/>
    </source>
</evidence>
<dbReference type="SMART" id="SM00271">
    <property type="entry name" value="DnaJ"/>
    <property type="match status" value="1"/>
</dbReference>
<dbReference type="Proteomes" id="UP000799766">
    <property type="component" value="Unassembled WGS sequence"/>
</dbReference>
<dbReference type="InterPro" id="IPR036869">
    <property type="entry name" value="J_dom_sf"/>
</dbReference>
<dbReference type="PROSITE" id="PS50076">
    <property type="entry name" value="DNAJ_2"/>
    <property type="match status" value="1"/>
</dbReference>
<dbReference type="GO" id="GO:0005681">
    <property type="term" value="C:spliceosomal complex"/>
    <property type="evidence" value="ECO:0007669"/>
    <property type="project" value="TreeGrafter"/>
</dbReference>
<evidence type="ECO:0000259" key="8">
    <source>
        <dbReference type="PROSITE" id="PS50076"/>
    </source>
</evidence>
<protein>
    <recommendedName>
        <fullName evidence="12">J domain-containing protein</fullName>
    </recommendedName>
</protein>
<dbReference type="PANTHER" id="PTHR44313:SF1">
    <property type="entry name" value="DNAJ HOMOLOG SUBFAMILY C MEMBER 17"/>
    <property type="match status" value="1"/>
</dbReference>
<feature type="region of interest" description="Disordered" evidence="7">
    <location>
        <begin position="83"/>
        <end position="172"/>
    </location>
</feature>
<accession>A0A6A6NYE6</accession>
<evidence type="ECO:0000256" key="5">
    <source>
        <dbReference type="ARBA" id="ARBA00023242"/>
    </source>
</evidence>
<sequence>SMSSDDLSEYVDSSHDFYDLLGIATDAGDAEIRRAYRKTALKYHPDKNADNPAAIETFHLLQIAYDLLSDSSVRSQYDAARAARKHRQRQHELLEGKRRQMKEDLERRESFGLKRKRSPESADEEAKLRQLAEDGRRRRKERESMLREEMLREDVRKKQAQTTSESNDKSDDCVSEIDRTVKARWVRDGDLASLTKDELVTMFSAYGQVEGAFLLKDKKQRVRDGRERKLMGTGVVVFASVVSARAAVEDSKRQAEPRLNMMESIVSAASKAADSVERTATSPQSAPQSAPSTPAKPPPFAGLSSMPSTPASSFQSFTPASVKTSSSPSLQEITMMRLRMAEKKRLEEQIRKEEAAE</sequence>
<keyword evidence="3" id="KW-0963">Cytoplasm</keyword>
<dbReference type="Gene3D" id="3.30.70.330">
    <property type="match status" value="1"/>
</dbReference>
<feature type="domain" description="RRM" evidence="9">
    <location>
        <begin position="184"/>
        <end position="272"/>
    </location>
</feature>
<dbReference type="InterPro" id="IPR035979">
    <property type="entry name" value="RBD_domain_sf"/>
</dbReference>
<keyword evidence="5" id="KW-0539">Nucleus</keyword>
<feature type="non-terminal residue" evidence="10">
    <location>
        <position position="1"/>
    </location>
</feature>
<dbReference type="AlphaFoldDB" id="A0A6A6NYE6"/>
<proteinExistence type="predicted"/>
<dbReference type="PROSITE" id="PS00636">
    <property type="entry name" value="DNAJ_1"/>
    <property type="match status" value="1"/>
</dbReference>
<evidence type="ECO:0000256" key="4">
    <source>
        <dbReference type="ARBA" id="ARBA00023186"/>
    </source>
</evidence>
<keyword evidence="6" id="KW-0694">RNA-binding</keyword>
<dbReference type="CDD" id="cd06257">
    <property type="entry name" value="DnaJ"/>
    <property type="match status" value="1"/>
</dbReference>
<feature type="non-terminal residue" evidence="10">
    <location>
        <position position="357"/>
    </location>
</feature>
<dbReference type="SUPFAM" id="SSF54928">
    <property type="entry name" value="RNA-binding domain, RBD"/>
    <property type="match status" value="1"/>
</dbReference>
<dbReference type="Gene3D" id="1.10.287.110">
    <property type="entry name" value="DnaJ domain"/>
    <property type="match status" value="1"/>
</dbReference>
<evidence type="ECO:0000256" key="7">
    <source>
        <dbReference type="SAM" id="MobiDB-lite"/>
    </source>
</evidence>
<reference evidence="10" key="1">
    <citation type="journal article" date="2020" name="Stud. Mycol.">
        <title>101 Dothideomycetes genomes: a test case for predicting lifestyles and emergence of pathogens.</title>
        <authorList>
            <person name="Haridas S."/>
            <person name="Albert R."/>
            <person name="Binder M."/>
            <person name="Bloem J."/>
            <person name="Labutti K."/>
            <person name="Salamov A."/>
            <person name="Andreopoulos B."/>
            <person name="Baker S."/>
            <person name="Barry K."/>
            <person name="Bills G."/>
            <person name="Bluhm B."/>
            <person name="Cannon C."/>
            <person name="Castanera R."/>
            <person name="Culley D."/>
            <person name="Daum C."/>
            <person name="Ezra D."/>
            <person name="Gonzalez J."/>
            <person name="Henrissat B."/>
            <person name="Kuo A."/>
            <person name="Liang C."/>
            <person name="Lipzen A."/>
            <person name="Lutzoni F."/>
            <person name="Magnuson J."/>
            <person name="Mondo S."/>
            <person name="Nolan M."/>
            <person name="Ohm R."/>
            <person name="Pangilinan J."/>
            <person name="Park H.-J."/>
            <person name="Ramirez L."/>
            <person name="Alfaro M."/>
            <person name="Sun H."/>
            <person name="Tritt A."/>
            <person name="Yoshinaga Y."/>
            <person name="Zwiers L.-H."/>
            <person name="Turgeon B."/>
            <person name="Goodwin S."/>
            <person name="Spatafora J."/>
            <person name="Crous P."/>
            <person name="Grigoriev I."/>
        </authorList>
    </citation>
    <scope>NUCLEOTIDE SEQUENCE</scope>
    <source>
        <strain evidence="10">ATCC 16933</strain>
    </source>
</reference>
<gene>
    <name evidence="10" type="ORF">BDY21DRAFT_270049</name>
</gene>